<dbReference type="GO" id="GO:0016614">
    <property type="term" value="F:oxidoreductase activity, acting on CH-OH group of donors"/>
    <property type="evidence" value="ECO:0007669"/>
    <property type="project" value="InterPro"/>
</dbReference>
<evidence type="ECO:0000256" key="2">
    <source>
        <dbReference type="SAM" id="MobiDB-lite"/>
    </source>
</evidence>
<evidence type="ECO:0000313" key="6">
    <source>
        <dbReference type="Proteomes" id="UP000244855"/>
    </source>
</evidence>
<comment type="similarity">
    <text evidence="1">Belongs to the GMC oxidoreductase family.</text>
</comment>
<dbReference type="Gene3D" id="3.50.50.60">
    <property type="entry name" value="FAD/NAD(P)-binding domain"/>
    <property type="match status" value="1"/>
</dbReference>
<dbReference type="PANTHER" id="PTHR11552">
    <property type="entry name" value="GLUCOSE-METHANOL-CHOLINE GMC OXIDOREDUCTASE"/>
    <property type="match status" value="1"/>
</dbReference>
<dbReference type="AlphaFoldDB" id="A0A2V1E0J5"/>
<evidence type="ECO:0000313" key="5">
    <source>
        <dbReference type="EMBL" id="PVI03829.1"/>
    </source>
</evidence>
<dbReference type="PANTHER" id="PTHR11552:SF80">
    <property type="entry name" value="GMC OXIDOREDUCTASE"/>
    <property type="match status" value="1"/>
</dbReference>
<dbReference type="SUPFAM" id="SSF51905">
    <property type="entry name" value="FAD/NAD(P)-binding domain"/>
    <property type="match status" value="1"/>
</dbReference>
<organism evidence="5 6">
    <name type="scientific">Periconia macrospinosa</name>
    <dbReference type="NCBI Taxonomy" id="97972"/>
    <lineage>
        <taxon>Eukaryota</taxon>
        <taxon>Fungi</taxon>
        <taxon>Dikarya</taxon>
        <taxon>Ascomycota</taxon>
        <taxon>Pezizomycotina</taxon>
        <taxon>Dothideomycetes</taxon>
        <taxon>Pleosporomycetidae</taxon>
        <taxon>Pleosporales</taxon>
        <taxon>Massarineae</taxon>
        <taxon>Periconiaceae</taxon>
        <taxon>Periconia</taxon>
    </lineage>
</organism>
<name>A0A2V1E0J5_9PLEO</name>
<evidence type="ECO:0000259" key="4">
    <source>
        <dbReference type="PROSITE" id="PS00624"/>
    </source>
</evidence>
<dbReference type="Pfam" id="PF00732">
    <property type="entry name" value="GMC_oxred_N"/>
    <property type="match status" value="1"/>
</dbReference>
<feature type="region of interest" description="Disordered" evidence="2">
    <location>
        <begin position="20"/>
        <end position="43"/>
    </location>
</feature>
<feature type="compositionally biased region" description="Low complexity" evidence="2">
    <location>
        <begin position="20"/>
        <end position="39"/>
    </location>
</feature>
<dbReference type="PIRSF" id="PIRSF000137">
    <property type="entry name" value="Alcohol_oxidase"/>
    <property type="match status" value="1"/>
</dbReference>
<dbReference type="OrthoDB" id="269227at2759"/>
<dbReference type="EMBL" id="KZ805327">
    <property type="protein sequence ID" value="PVI03829.1"/>
    <property type="molecule type" value="Genomic_DNA"/>
</dbReference>
<dbReference type="PROSITE" id="PS00624">
    <property type="entry name" value="GMC_OXRED_2"/>
    <property type="match status" value="1"/>
</dbReference>
<keyword evidence="3" id="KW-0732">Signal</keyword>
<dbReference type="SUPFAM" id="SSF54373">
    <property type="entry name" value="FAD-linked reductases, C-terminal domain"/>
    <property type="match status" value="1"/>
</dbReference>
<protein>
    <submittedName>
        <fullName evidence="5">GMC oxidoreductase</fullName>
    </submittedName>
</protein>
<dbReference type="Gene3D" id="3.30.560.10">
    <property type="entry name" value="Glucose Oxidase, domain 3"/>
    <property type="match status" value="1"/>
</dbReference>
<evidence type="ECO:0000256" key="1">
    <source>
        <dbReference type="ARBA" id="ARBA00010790"/>
    </source>
</evidence>
<proteinExistence type="inferred from homology"/>
<dbReference type="InterPro" id="IPR000172">
    <property type="entry name" value="GMC_OxRdtase_N"/>
</dbReference>
<feature type="chain" id="PRO_5016074205" evidence="3">
    <location>
        <begin position="19"/>
        <end position="669"/>
    </location>
</feature>
<reference evidence="5 6" key="1">
    <citation type="journal article" date="2018" name="Sci. Rep.">
        <title>Comparative genomics provides insights into the lifestyle and reveals functional heterogeneity of dark septate endophytic fungi.</title>
        <authorList>
            <person name="Knapp D.G."/>
            <person name="Nemeth J.B."/>
            <person name="Barry K."/>
            <person name="Hainaut M."/>
            <person name="Henrissat B."/>
            <person name="Johnson J."/>
            <person name="Kuo A."/>
            <person name="Lim J.H.P."/>
            <person name="Lipzen A."/>
            <person name="Nolan M."/>
            <person name="Ohm R.A."/>
            <person name="Tamas L."/>
            <person name="Grigoriev I.V."/>
            <person name="Spatafora J.W."/>
            <person name="Nagy L.G."/>
            <person name="Kovacs G.M."/>
        </authorList>
    </citation>
    <scope>NUCLEOTIDE SEQUENCE [LARGE SCALE GENOMIC DNA]</scope>
    <source>
        <strain evidence="5 6">DSE2036</strain>
    </source>
</reference>
<dbReference type="InterPro" id="IPR036188">
    <property type="entry name" value="FAD/NAD-bd_sf"/>
</dbReference>
<gene>
    <name evidence="5" type="ORF">DM02DRAFT_557397</name>
</gene>
<dbReference type="Pfam" id="PF05199">
    <property type="entry name" value="GMC_oxred_C"/>
    <property type="match status" value="1"/>
</dbReference>
<evidence type="ECO:0000256" key="3">
    <source>
        <dbReference type="SAM" id="SignalP"/>
    </source>
</evidence>
<dbReference type="InterPro" id="IPR012132">
    <property type="entry name" value="GMC_OxRdtase"/>
</dbReference>
<sequence length="669" mass="72201">MKLLQLLPLSLAATTLSAASPARPESLPRSSGSPGNGSNTYDYIVTGSGPGGGTIATNLARAGHSVLLIEAGSDQSENIATQVLAFVGRGGAAVTWGFFVKHTDDIERTKRYNLLVWRLSTGGYWVGKFPGPPHDPNAEMMGVYYPRGATLGGSAITNAGAFFLPADSDWDVFNKGSEEVVWSAKDIRRILTKIEKNNYLPNGTEGHGFKGWLETNTGDRNVYPATSLRLPIMRAMAKLLGLEPSKIVDYVTSDGNFEGPNRDQQTGMWALPFHVNKGWRRYSPRDRILETLGSKNADGTPKFPLTLQLNSLTTKVLFEPGETPKAIGVEYMTGASLYRADPRWNTTINSTLHRAYARNEVIVSGGTFNTPQILQLSGIGPKSLLEKHNIPLISDLPGVGRNLQDNYELPVVARAQINITVPNNCTFGQLGDPCLALWRLGQGPYAQAGNNGFGALYKTQKAIDNERDIFFFNSPGVLRGFTPGGANLTYPPTPDPPSTFGWQMVKMHPQNGQGVVQIKSNDPTDTPDINFHHFTNGADTDIPALMEAIALARKSMKTTAAPVGPVTAIEPPCPAADVDDEGVCKDPEIDRKWLEDQVFGHHPVGTSKVGGDDDEMAVLDQRLRVRGVKGLRVVDASAFPRNPGAFPAAATFLLGAKASELVLEDAGKL</sequence>
<keyword evidence="6" id="KW-1185">Reference proteome</keyword>
<feature type="domain" description="Glucose-methanol-choline oxidoreductase N-terminal" evidence="4">
    <location>
        <begin position="366"/>
        <end position="380"/>
    </location>
</feature>
<accession>A0A2V1E0J5</accession>
<dbReference type="Proteomes" id="UP000244855">
    <property type="component" value="Unassembled WGS sequence"/>
</dbReference>
<dbReference type="InterPro" id="IPR007867">
    <property type="entry name" value="GMC_OxRtase_C"/>
</dbReference>
<dbReference type="GO" id="GO:0050660">
    <property type="term" value="F:flavin adenine dinucleotide binding"/>
    <property type="evidence" value="ECO:0007669"/>
    <property type="project" value="InterPro"/>
</dbReference>
<dbReference type="STRING" id="97972.A0A2V1E0J5"/>
<feature type="signal peptide" evidence="3">
    <location>
        <begin position="1"/>
        <end position="18"/>
    </location>
</feature>